<dbReference type="Pfam" id="PF00171">
    <property type="entry name" value="Aldedh"/>
    <property type="match status" value="1"/>
</dbReference>
<dbReference type="InterPro" id="IPR016162">
    <property type="entry name" value="Ald_DH_N"/>
</dbReference>
<dbReference type="GO" id="GO:0009450">
    <property type="term" value="P:gamma-aminobutyric acid catabolic process"/>
    <property type="evidence" value="ECO:0007669"/>
    <property type="project" value="InterPro"/>
</dbReference>
<dbReference type="InterPro" id="IPR016160">
    <property type="entry name" value="Ald_DH_CS_CYS"/>
</dbReference>
<organism evidence="6">
    <name type="scientific">Chitinibacter mangrovi</name>
    <dbReference type="NCBI Taxonomy" id="3153927"/>
    <lineage>
        <taxon>Bacteria</taxon>
        <taxon>Pseudomonadati</taxon>
        <taxon>Pseudomonadota</taxon>
        <taxon>Betaproteobacteria</taxon>
        <taxon>Neisseriales</taxon>
        <taxon>Chitinibacteraceae</taxon>
        <taxon>Chitinibacter</taxon>
    </lineage>
</organism>
<dbReference type="FunFam" id="3.40.605.10:FF:000026">
    <property type="entry name" value="Aldehyde dehydrogenase, putative"/>
    <property type="match status" value="1"/>
</dbReference>
<dbReference type="PROSITE" id="PS00687">
    <property type="entry name" value="ALDEHYDE_DEHYDR_GLU"/>
    <property type="match status" value="1"/>
</dbReference>
<dbReference type="AlphaFoldDB" id="A0AAU7FCA3"/>
<dbReference type="EC" id="1.2.1.-" evidence="6"/>
<evidence type="ECO:0000256" key="2">
    <source>
        <dbReference type="ARBA" id="ARBA00023002"/>
    </source>
</evidence>
<dbReference type="InterPro" id="IPR015590">
    <property type="entry name" value="Aldehyde_DH_dom"/>
</dbReference>
<dbReference type="InterPro" id="IPR016163">
    <property type="entry name" value="Ald_DH_C"/>
</dbReference>
<dbReference type="RefSeq" id="WP_348945857.1">
    <property type="nucleotide sequence ID" value="NZ_CP157355.1"/>
</dbReference>
<dbReference type="InterPro" id="IPR050740">
    <property type="entry name" value="Aldehyde_DH_Superfamily"/>
</dbReference>
<protein>
    <submittedName>
        <fullName evidence="6">NAD-dependent succinate-semialdehyde dehydrogenase</fullName>
        <ecNumber evidence="6">1.2.1.-</ecNumber>
    </submittedName>
</protein>
<evidence type="ECO:0000313" key="6">
    <source>
        <dbReference type="EMBL" id="XBM01579.1"/>
    </source>
</evidence>
<dbReference type="Gene3D" id="3.40.605.10">
    <property type="entry name" value="Aldehyde Dehydrogenase, Chain A, domain 1"/>
    <property type="match status" value="1"/>
</dbReference>
<dbReference type="NCBIfam" id="TIGR01780">
    <property type="entry name" value="SSADH"/>
    <property type="match status" value="1"/>
</dbReference>
<feature type="active site" evidence="3">
    <location>
        <position position="260"/>
    </location>
</feature>
<proteinExistence type="inferred from homology"/>
<evidence type="ECO:0000259" key="5">
    <source>
        <dbReference type="Pfam" id="PF00171"/>
    </source>
</evidence>
<dbReference type="GO" id="GO:0004777">
    <property type="term" value="F:succinate-semialdehyde dehydrogenase (NAD+) activity"/>
    <property type="evidence" value="ECO:0007669"/>
    <property type="project" value="TreeGrafter"/>
</dbReference>
<dbReference type="FunFam" id="3.40.309.10:FF:000004">
    <property type="entry name" value="Succinate-semialdehyde dehydrogenase I"/>
    <property type="match status" value="1"/>
</dbReference>
<feature type="domain" description="Aldehyde dehydrogenase" evidence="5">
    <location>
        <begin position="28"/>
        <end position="482"/>
    </location>
</feature>
<dbReference type="EMBL" id="CP157355">
    <property type="protein sequence ID" value="XBM01579.1"/>
    <property type="molecule type" value="Genomic_DNA"/>
</dbReference>
<dbReference type="Gene3D" id="3.40.309.10">
    <property type="entry name" value="Aldehyde Dehydrogenase, Chain A, domain 2"/>
    <property type="match status" value="1"/>
</dbReference>
<dbReference type="InterPro" id="IPR016161">
    <property type="entry name" value="Ald_DH/histidinol_DH"/>
</dbReference>
<dbReference type="SUPFAM" id="SSF53720">
    <property type="entry name" value="ALDH-like"/>
    <property type="match status" value="1"/>
</dbReference>
<name>A0AAU7FCA3_9NEIS</name>
<reference evidence="6" key="1">
    <citation type="submission" date="2024-05" db="EMBL/GenBank/DDBJ databases">
        <authorList>
            <person name="Yang L."/>
            <person name="Pan L."/>
        </authorList>
    </citation>
    <scope>NUCLEOTIDE SEQUENCE</scope>
    <source>
        <strain evidence="6">FCG-7</strain>
    </source>
</reference>
<dbReference type="CDD" id="cd07103">
    <property type="entry name" value="ALDH_F5_SSADH_GabD"/>
    <property type="match status" value="1"/>
</dbReference>
<evidence type="ECO:0000256" key="4">
    <source>
        <dbReference type="RuleBase" id="RU003345"/>
    </source>
</evidence>
<sequence>MPKTATPLPLQCPELLRHSGLINGQWLHTQATMSVNNPANGQLIAEVPRMDAALCQQAIAAAEAALPDWQARSGKARSQLLRRWFELIMQHQDDLALIMSSEQGKPLGEARGEIAYAASFIEWFAEEAKRIYGDVMPHPNAGQRILTLKQPVGVCAAITPWNFPAAMITRKVGPALAAGCTMIVKPASQTPLTALALGELAQQAGIPAGVINIITGSGRELGAVLAQSPQVRKLSFTGSSETGRALMAACAPSIKKLSLELGGNAPFMVFEDADLDAAVAGAIASKFRNAGQTCVCANRFLVADAVYDDFAARLATAISQLHVGYGLERQSQIGPLIDTPAVEKVEAHIADALRQGAKLRYGGTRHALGGTFFTPTLLTEVPASALINHEETFGPVAALVRFHSEAEALALANHTEFGLAAYVYTQDLARTFRVAEAIEAGMVGINTGLISNEVAPFGGIKQSGLGREGSKYGIDEYLEIKYLCLG</sequence>
<dbReference type="KEGG" id="cmav:ABHF33_04680"/>
<dbReference type="PANTHER" id="PTHR43353">
    <property type="entry name" value="SUCCINATE-SEMIALDEHYDE DEHYDROGENASE, MITOCHONDRIAL"/>
    <property type="match status" value="1"/>
</dbReference>
<evidence type="ECO:0000256" key="1">
    <source>
        <dbReference type="ARBA" id="ARBA00009986"/>
    </source>
</evidence>
<comment type="similarity">
    <text evidence="1 4">Belongs to the aldehyde dehydrogenase family.</text>
</comment>
<dbReference type="InterPro" id="IPR010102">
    <property type="entry name" value="Succ_semiAld_DH"/>
</dbReference>
<keyword evidence="2 4" id="KW-0560">Oxidoreductase</keyword>
<dbReference type="PANTHER" id="PTHR43353:SF5">
    <property type="entry name" value="SUCCINATE-SEMIALDEHYDE DEHYDROGENASE, MITOCHONDRIAL"/>
    <property type="match status" value="1"/>
</dbReference>
<dbReference type="FunFam" id="3.40.605.10:FF:000005">
    <property type="entry name" value="Succinate-semialdehyde dehydrogenase I"/>
    <property type="match status" value="1"/>
</dbReference>
<evidence type="ECO:0000256" key="3">
    <source>
        <dbReference type="PROSITE-ProRule" id="PRU10007"/>
    </source>
</evidence>
<dbReference type="GO" id="GO:0005829">
    <property type="term" value="C:cytosol"/>
    <property type="evidence" value="ECO:0007669"/>
    <property type="project" value="TreeGrafter"/>
</dbReference>
<accession>A0AAU7FCA3</accession>
<dbReference type="InterPro" id="IPR029510">
    <property type="entry name" value="Ald_DH_CS_GLU"/>
</dbReference>
<gene>
    <name evidence="6" type="ORF">ABHF33_04680</name>
</gene>
<dbReference type="PROSITE" id="PS00070">
    <property type="entry name" value="ALDEHYDE_DEHYDR_CYS"/>
    <property type="match status" value="1"/>
</dbReference>